<dbReference type="InterPro" id="IPR050320">
    <property type="entry name" value="N5-glutamine_MTase"/>
</dbReference>
<dbReference type="PANTHER" id="PTHR18895">
    <property type="entry name" value="HEMK METHYLTRANSFERASE"/>
    <property type="match status" value="1"/>
</dbReference>
<dbReference type="Proteomes" id="UP000306192">
    <property type="component" value="Unassembled WGS sequence"/>
</dbReference>
<dbReference type="AlphaFoldDB" id="A0A4T2C9L7"/>
<keyword evidence="2" id="KW-1185">Reference proteome</keyword>
<sequence length="318" mass="33025">MYLAKAHCISSRLALAAMHEHLPAAPAEASLLRDTIVARLRAAGCVFAEDEADLLLEGAGTPAELEELVVRRVQGIPLEHLVGWVEFLGQRLAVGPGVFVPRRRTQLLATLAVAAVAAAAAETLSAAATPDRGAEVARVVLVELCCGVAAVAASVLAEVSESSVASETAGAPMKLEVYAADIDPAVLEYARRNLGAGATVLIGDLYEPLPAHLRGRVDVIVANAPYVPTEAIALMPPEARLYESATALDGGDDGLDLHRRIAAEAPAWLAPGGRLLVETSAVQAPLTLALFERAGLVARIVTLDELDATVVVGTIAAR</sequence>
<comment type="caution">
    <text evidence="1">The sequence shown here is derived from an EMBL/GenBank/DDBJ whole genome shotgun (WGS) entry which is preliminary data.</text>
</comment>
<dbReference type="CDD" id="cd02440">
    <property type="entry name" value="AdoMet_MTases"/>
    <property type="match status" value="1"/>
</dbReference>
<dbReference type="NCBIfam" id="TIGR03704">
    <property type="entry name" value="PrmC_rel_meth"/>
    <property type="match status" value="1"/>
</dbReference>
<dbReference type="OrthoDB" id="9800643at2"/>
<reference evidence="1 2" key="1">
    <citation type="journal article" date="2019" name="Microorganisms">
        <title>Systematic Affiliation and Genome Analysis of Subtercola vilae DB165(T) with Particular Emphasis on Cold Adaptation of an Isolate from a High-Altitude Cold Volcano Lake.</title>
        <authorList>
            <person name="Villalobos A.S."/>
            <person name="Wiese J."/>
            <person name="Imhoff J.F."/>
            <person name="Dorador C."/>
            <person name="Keller A."/>
            <person name="Hentschel U."/>
        </authorList>
    </citation>
    <scope>NUCLEOTIDE SEQUENCE [LARGE SCALE GENOMIC DNA]</scope>
    <source>
        <strain evidence="1 2">DB165</strain>
    </source>
</reference>
<name>A0A4T2C9L7_9MICO</name>
<dbReference type="Gene3D" id="3.40.50.150">
    <property type="entry name" value="Vaccinia Virus protein VP39"/>
    <property type="match status" value="1"/>
</dbReference>
<evidence type="ECO:0000313" key="2">
    <source>
        <dbReference type="Proteomes" id="UP000306192"/>
    </source>
</evidence>
<proteinExistence type="predicted"/>
<dbReference type="InterPro" id="IPR029063">
    <property type="entry name" value="SAM-dependent_MTases_sf"/>
</dbReference>
<dbReference type="EMBL" id="QYRT01000003">
    <property type="protein sequence ID" value="TIH40372.1"/>
    <property type="molecule type" value="Genomic_DNA"/>
</dbReference>
<protein>
    <recommendedName>
        <fullName evidence="3">Peptide chain release factor N(5)-glutamine methyltransferase</fullName>
    </recommendedName>
</protein>
<organism evidence="1 2">
    <name type="scientific">Subtercola vilae</name>
    <dbReference type="NCBI Taxonomy" id="2056433"/>
    <lineage>
        <taxon>Bacteria</taxon>
        <taxon>Bacillati</taxon>
        <taxon>Actinomycetota</taxon>
        <taxon>Actinomycetes</taxon>
        <taxon>Micrococcales</taxon>
        <taxon>Microbacteriaceae</taxon>
        <taxon>Subtercola</taxon>
    </lineage>
</organism>
<accession>A0A4T2C9L7</accession>
<dbReference type="SUPFAM" id="SSF53335">
    <property type="entry name" value="S-adenosyl-L-methionine-dependent methyltransferases"/>
    <property type="match status" value="1"/>
</dbReference>
<evidence type="ECO:0000313" key="1">
    <source>
        <dbReference type="EMBL" id="TIH40372.1"/>
    </source>
</evidence>
<evidence type="ECO:0008006" key="3">
    <source>
        <dbReference type="Google" id="ProtNLM"/>
    </source>
</evidence>
<dbReference type="InterPro" id="IPR022446">
    <property type="entry name" value="MeTrfrase_put"/>
</dbReference>
<dbReference type="PANTHER" id="PTHR18895:SF74">
    <property type="entry name" value="MTRF1L RELEASE FACTOR GLUTAMINE METHYLTRANSFERASE"/>
    <property type="match status" value="1"/>
</dbReference>
<gene>
    <name evidence="1" type="ORF">D4765_02125</name>
</gene>